<dbReference type="PANTHER" id="PTHR30069:SF29">
    <property type="entry name" value="HEMOGLOBIN AND HEMOGLOBIN-HAPTOGLOBIN-BINDING PROTEIN 1-RELATED"/>
    <property type="match status" value="1"/>
</dbReference>
<dbReference type="GO" id="GO:0044718">
    <property type="term" value="P:siderophore transmembrane transport"/>
    <property type="evidence" value="ECO:0007669"/>
    <property type="project" value="TreeGrafter"/>
</dbReference>
<evidence type="ECO:0000256" key="1">
    <source>
        <dbReference type="ARBA" id="ARBA00022729"/>
    </source>
</evidence>
<dbReference type="GO" id="GO:0009279">
    <property type="term" value="C:cell outer membrane"/>
    <property type="evidence" value="ECO:0007669"/>
    <property type="project" value="TreeGrafter"/>
</dbReference>
<dbReference type="Pfam" id="PF07715">
    <property type="entry name" value="Plug"/>
    <property type="match status" value="1"/>
</dbReference>
<evidence type="ECO:0000313" key="4">
    <source>
        <dbReference type="EMBL" id="KGF49195.1"/>
    </source>
</evidence>
<feature type="signal peptide" evidence="2">
    <location>
        <begin position="1"/>
        <end position="19"/>
    </location>
</feature>
<sequence>MKKLLFTLLVSLFCSQIQAQMRCKVLEAGTQQPIIGATVMALTTKKIVAVTDQNGCFLLSTSFNQQVKISYIGYKPLQVVPKQGAVYHLNLDVNSLQEVVVTAQEGRGLSSVSTISKQAMEHLQPSSFTDLLELLPGGRAHDPHLNVPNTINLREVPIASNQYNTSSLGTRFIIDGAPVSVNGNMQYLSGAVDRTSGKRNYTNAGVDMRTISTDDIQEVTIVRGIPSVQYGDLTSGLVKVKRTKGGNSLSARFKADMDSKLFYLAKAFEWQSKKLSLNLSADYLDNKAEPRNLLETYQRITLSARLNKQWNTETMRYNASLNVDYGGSFDNDKVDPEFNHGGIDKYKSTYNRYATSFVFAINSKNNQTFFTNGELSASFSYERNRLERTKLVQLDGDTPAATTMTNGESDAVLISPYKYTATHTVDGKPISVYLKANANFTLPIKGLSNTMLVGTDYQMDRNLGEGQMFDRLHPVYTGASYRPRRYADIPASQTLAAYIEETLSKGIGNHKLDIEMGVRAETMLGISKRFAIYNKVNIDPRLNAGWTFPSFNLCQRPITVSLSSGIGWQSMFPTIDLLYPEPTYMDIVELNYYHENPQYRRMYLQTYVVDPTNTALKAARNLKWEAKTDVEWAGNRLTLTYFVEDMKSGFRTMEVYAPYAYKEFDASGINPDALTNRPDISTLPYQTKRVMRAYDHASNGSRTYKQGLEWVLSTVRFPVINTRLTITGAWFRTEYHNSQPIMYKPAKMVGGEPLEIVGIYKDDDGFIREMVNTNFTFDTTIPKLKLGFSLSAQCVWLTAEQSMRKENMPLKYMDTNGNIHPYTETDTHNTYLQYLVRTYTDGMFTRQTVPFSMDLNLKATKKLFNNKLMVALFVNKLWDIHPDYKRNNFVIRRYVTPYFGLEMNVKL</sequence>
<dbReference type="EMBL" id="JRNS01000316">
    <property type="protein sequence ID" value="KGF49195.1"/>
    <property type="molecule type" value="Genomic_DNA"/>
</dbReference>
<feature type="domain" description="TonB-dependent receptor plug" evidence="3">
    <location>
        <begin position="110"/>
        <end position="234"/>
    </location>
</feature>
<dbReference type="InterPro" id="IPR039426">
    <property type="entry name" value="TonB-dep_rcpt-like"/>
</dbReference>
<dbReference type="InterPro" id="IPR037066">
    <property type="entry name" value="Plug_dom_sf"/>
</dbReference>
<accession>A0A096AR24</accession>
<evidence type="ECO:0000256" key="2">
    <source>
        <dbReference type="SAM" id="SignalP"/>
    </source>
</evidence>
<dbReference type="GO" id="GO:0015344">
    <property type="term" value="F:siderophore uptake transmembrane transporter activity"/>
    <property type="evidence" value="ECO:0007669"/>
    <property type="project" value="TreeGrafter"/>
</dbReference>
<dbReference type="InterPro" id="IPR008969">
    <property type="entry name" value="CarboxyPept-like_regulatory"/>
</dbReference>
<dbReference type="SUPFAM" id="SSF56935">
    <property type="entry name" value="Porins"/>
    <property type="match status" value="1"/>
</dbReference>
<proteinExistence type="predicted"/>
<gene>
    <name evidence="4" type="ORF">HMPREF0661_06030</name>
</gene>
<organism evidence="4 5">
    <name type="scientific">Prevotella melaninogenica DNF00666</name>
    <dbReference type="NCBI Taxonomy" id="1401073"/>
    <lineage>
        <taxon>Bacteria</taxon>
        <taxon>Pseudomonadati</taxon>
        <taxon>Bacteroidota</taxon>
        <taxon>Bacteroidia</taxon>
        <taxon>Bacteroidales</taxon>
        <taxon>Prevotellaceae</taxon>
        <taxon>Prevotella</taxon>
    </lineage>
</organism>
<dbReference type="AlphaFoldDB" id="A0A096AR24"/>
<dbReference type="InterPro" id="IPR012910">
    <property type="entry name" value="Plug_dom"/>
</dbReference>
<dbReference type="Proteomes" id="UP000029578">
    <property type="component" value="Unassembled WGS sequence"/>
</dbReference>
<evidence type="ECO:0000313" key="5">
    <source>
        <dbReference type="Proteomes" id="UP000029578"/>
    </source>
</evidence>
<dbReference type="Pfam" id="PF13715">
    <property type="entry name" value="CarbopepD_reg_2"/>
    <property type="match status" value="1"/>
</dbReference>
<protein>
    <submittedName>
        <fullName evidence="4">TonB-dependent receptor</fullName>
    </submittedName>
</protein>
<dbReference type="PANTHER" id="PTHR30069">
    <property type="entry name" value="TONB-DEPENDENT OUTER MEMBRANE RECEPTOR"/>
    <property type="match status" value="1"/>
</dbReference>
<reference evidence="4 5" key="1">
    <citation type="submission" date="2014-07" db="EMBL/GenBank/DDBJ databases">
        <authorList>
            <person name="McCorrison J."/>
            <person name="Sanka R."/>
            <person name="Torralba M."/>
            <person name="Gillis M."/>
            <person name="Haft D.H."/>
            <person name="Methe B."/>
            <person name="Sutton G."/>
            <person name="Nelson K.E."/>
        </authorList>
    </citation>
    <scope>NUCLEOTIDE SEQUENCE [LARGE SCALE GENOMIC DNA]</scope>
    <source>
        <strain evidence="4 5">DNF00666</strain>
    </source>
</reference>
<dbReference type="Gene3D" id="2.170.130.10">
    <property type="entry name" value="TonB-dependent receptor, plug domain"/>
    <property type="match status" value="1"/>
</dbReference>
<keyword evidence="4" id="KW-0675">Receptor</keyword>
<feature type="chain" id="PRO_5001917330" evidence="2">
    <location>
        <begin position="20"/>
        <end position="907"/>
    </location>
</feature>
<dbReference type="SUPFAM" id="SSF49464">
    <property type="entry name" value="Carboxypeptidase regulatory domain-like"/>
    <property type="match status" value="1"/>
</dbReference>
<name>A0A096AR24_9BACT</name>
<comment type="caution">
    <text evidence="4">The sequence shown here is derived from an EMBL/GenBank/DDBJ whole genome shotgun (WGS) entry which is preliminary data.</text>
</comment>
<keyword evidence="1 2" id="KW-0732">Signal</keyword>
<evidence type="ECO:0000259" key="3">
    <source>
        <dbReference type="Pfam" id="PF07715"/>
    </source>
</evidence>